<evidence type="ECO:0000256" key="1">
    <source>
        <dbReference type="ARBA" id="ARBA00004141"/>
    </source>
</evidence>
<reference evidence="19" key="1">
    <citation type="submission" date="2013-05" db="EMBL/GenBank/DDBJ databases">
        <authorList>
            <person name="Yim A.K.Y."/>
            <person name="Chan T.F."/>
            <person name="Ji K.M."/>
            <person name="Liu X.Y."/>
            <person name="Zhou J.W."/>
            <person name="Li R.Q."/>
            <person name="Yang K.Y."/>
            <person name="Li J."/>
            <person name="Li M."/>
            <person name="Law P.T.W."/>
            <person name="Wu Y.L."/>
            <person name="Cai Z.L."/>
            <person name="Qin H."/>
            <person name="Bao Y."/>
            <person name="Leung R.K.K."/>
            <person name="Ng P.K.S."/>
            <person name="Zou J."/>
            <person name="Zhong X.J."/>
            <person name="Ran P.X."/>
            <person name="Zhong N.S."/>
            <person name="Liu Z.G."/>
            <person name="Tsui S.K.W."/>
        </authorList>
    </citation>
    <scope>NUCLEOTIDE SEQUENCE</scope>
    <source>
        <strain evidence="19">Derf</strain>
        <tissue evidence="19">Whole organism</tissue>
    </source>
</reference>
<dbReference type="GO" id="GO:0008511">
    <property type="term" value="F:sodium:potassium:chloride symporter activity"/>
    <property type="evidence" value="ECO:0007669"/>
    <property type="project" value="TreeGrafter"/>
</dbReference>
<feature type="transmembrane region" description="Helical" evidence="16">
    <location>
        <begin position="569"/>
        <end position="586"/>
    </location>
</feature>
<evidence type="ECO:0000256" key="16">
    <source>
        <dbReference type="SAM" id="Phobius"/>
    </source>
</evidence>
<feature type="transmembrane region" description="Helical" evidence="16">
    <location>
        <begin position="324"/>
        <end position="343"/>
    </location>
</feature>
<proteinExistence type="inferred from homology"/>
<feature type="compositionally biased region" description="Polar residues" evidence="15">
    <location>
        <begin position="814"/>
        <end position="823"/>
    </location>
</feature>
<evidence type="ECO:0000256" key="4">
    <source>
        <dbReference type="ARBA" id="ARBA00022538"/>
    </source>
</evidence>
<comment type="subcellular location">
    <subcellularLocation>
        <location evidence="1">Membrane</location>
        <topology evidence="1">Multi-pass membrane protein</topology>
    </subcellularLocation>
</comment>
<evidence type="ECO:0000256" key="8">
    <source>
        <dbReference type="ARBA" id="ARBA00022989"/>
    </source>
</evidence>
<dbReference type="Proteomes" id="UP000790347">
    <property type="component" value="Unassembled WGS sequence"/>
</dbReference>
<feature type="transmembrane region" description="Helical" evidence="16">
    <location>
        <begin position="411"/>
        <end position="435"/>
    </location>
</feature>
<dbReference type="GO" id="GO:1990573">
    <property type="term" value="P:potassium ion import across plasma membrane"/>
    <property type="evidence" value="ECO:0007669"/>
    <property type="project" value="TreeGrafter"/>
</dbReference>
<feature type="compositionally biased region" description="Low complexity" evidence="15">
    <location>
        <begin position="69"/>
        <end position="81"/>
    </location>
</feature>
<dbReference type="Gene3D" id="1.20.1740.10">
    <property type="entry name" value="Amino acid/polyamine transporter I"/>
    <property type="match status" value="1"/>
</dbReference>
<dbReference type="InterPro" id="IPR002443">
    <property type="entry name" value="SLC12A1/SLC12A2"/>
</dbReference>
<accession>A0A922L2T0</accession>
<dbReference type="PANTHER" id="PTHR11827:SF103">
    <property type="entry name" value="SODIUM CHLORIDE COTRANSPORTER 69, ISOFORM E"/>
    <property type="match status" value="1"/>
</dbReference>
<feature type="transmembrane region" description="Helical" evidence="16">
    <location>
        <begin position="490"/>
        <end position="510"/>
    </location>
</feature>
<keyword evidence="14" id="KW-0868">Chloride</keyword>
<evidence type="ECO:0000256" key="7">
    <source>
        <dbReference type="ARBA" id="ARBA00022958"/>
    </source>
</evidence>
<feature type="transmembrane region" description="Helical" evidence="16">
    <location>
        <begin position="377"/>
        <end position="399"/>
    </location>
</feature>
<sequence>MNRDKESPVNNDDEDHHHHHENESIPLFKNNDGNVKIIKNESINEPIKNAKHLSVHYQTDQDNNKDPIEQQPQTPDQQIDDGNGTLRSNSAHGTIHYDTKNLKSFKNYTREALPRMEFYRNLMSIVRFHGHGHSNRPTLDELHGNQTSISLDNPNEKGMNVPTSPMDSIDPSKVIKFGWIKGVLVRNMLNIWGVILFLRLSWVGGQTGLIYGILIILLASLCTTLTAMSMSAICTNGEVKGGGTYYMISRSLGPEFGGAIGIIFSLANAVAVAMYTVGFAETLRDVLWPENDSINMIRIISCITVILLLAIVFIGTAWEAKAQVFLLIILVTAMFDFIAGFILGPVNDQQIARGYFGWSTEILHQNMMPDYRDGHNFFSVFAVYFPAATGILAGANISGDLKDPSKAIPKGTFLAIAITTIVYIAFHVIMTATVVRDANGLLELIISDNQTGQLLPNVFEAIQDCSRTNCQYGLLNFYQIVEMMSMFGPIIYAGIFAAALSSALASLVSAPKVFQALCNDRLFPYISFFGKGYGPNNEPRPGYLLAFAIALCCCLLGELNLIAPIISNFFLAAYTLINFSCFHASFSRSPGFRPSFRYYNQWLSLATAILMTLVMFITSWSTALLTFLIILVLYMWILYRKPDVNWGSSTQAQTYRSALTSVHRLNAVPEHVKNYRPQILFLSGHPKHRPDHVDLAHLIIKNSGLLICGNIVTDPISARTQIKLQNDSNQWLTKQNIKAFVDIIQEDDFHKGARALIQLTGIGKLRPNIIMLGFKTDWNNCESKCLLDYFNTIHTIFDHHLSVVIFRHNQQIQQQNGTDNNKTNADDPITDDMNSSSTNVDSENPKLESEILEPKTERLFLTKQSKGVCIDVWWLYDDGGLTLLLPYLIRSNPQWNGCKLRVFALANKQSELDIEQRNMAALLSKFRIDFSSVTLITDILKPPKEESKAEFQNLIAKYLQRDDEQQENEGNFPITQDDLEQFKDKSNRNIRLRELLLQHSKDSRLIVMTLPMPRKDTCPPSLYMAWLDTLTRDMPPIMLMRGNQTNVLTFYS</sequence>
<keyword evidence="10" id="KW-0406">Ion transport</keyword>
<dbReference type="OrthoDB" id="2020542at2759"/>
<dbReference type="EMBL" id="ASGP02000004">
    <property type="protein sequence ID" value="KAH9511206.1"/>
    <property type="molecule type" value="Genomic_DNA"/>
</dbReference>
<feature type="transmembrane region" description="Helical" evidence="16">
    <location>
        <begin position="256"/>
        <end position="277"/>
    </location>
</feature>
<dbReference type="FunFam" id="1.20.1740.10:FF:000022">
    <property type="entry name" value="Bumetanide-sensitive na-k-cl cotransport protein"/>
    <property type="match status" value="1"/>
</dbReference>
<feature type="region of interest" description="Disordered" evidence="15">
    <location>
        <begin position="1"/>
        <end position="32"/>
    </location>
</feature>
<keyword evidence="7" id="KW-0630">Potassium</keyword>
<feature type="compositionally biased region" description="Basic and acidic residues" evidence="15">
    <location>
        <begin position="14"/>
        <end position="23"/>
    </location>
</feature>
<gene>
    <name evidence="19" type="ORF">DERF_009677</name>
</gene>
<feature type="transmembrane region" description="Helical" evidence="16">
    <location>
        <begin position="297"/>
        <end position="317"/>
    </location>
</feature>
<dbReference type="NCBIfam" id="TIGR00930">
    <property type="entry name" value="2a30"/>
    <property type="match status" value="1"/>
</dbReference>
<feature type="region of interest" description="Disordered" evidence="15">
    <location>
        <begin position="57"/>
        <end position="94"/>
    </location>
</feature>
<keyword evidence="9" id="KW-0915">Sodium</keyword>
<feature type="transmembrane region" description="Helical" evidence="16">
    <location>
        <begin position="623"/>
        <end position="639"/>
    </location>
</feature>
<dbReference type="Pfam" id="PF03522">
    <property type="entry name" value="SLC12"/>
    <property type="match status" value="1"/>
</dbReference>
<evidence type="ECO:0000256" key="2">
    <source>
        <dbReference type="ARBA" id="ARBA00010593"/>
    </source>
</evidence>
<evidence type="ECO:0000259" key="17">
    <source>
        <dbReference type="Pfam" id="PF00324"/>
    </source>
</evidence>
<dbReference type="Pfam" id="PF00324">
    <property type="entry name" value="AA_permease"/>
    <property type="match status" value="1"/>
</dbReference>
<feature type="region of interest" description="Disordered" evidence="15">
    <location>
        <begin position="814"/>
        <end position="847"/>
    </location>
</feature>
<feature type="transmembrane region" description="Helical" evidence="16">
    <location>
        <begin position="543"/>
        <end position="563"/>
    </location>
</feature>
<evidence type="ECO:0000313" key="19">
    <source>
        <dbReference type="EMBL" id="KAH9511206.1"/>
    </source>
</evidence>
<evidence type="ECO:0000256" key="6">
    <source>
        <dbReference type="ARBA" id="ARBA00022847"/>
    </source>
</evidence>
<dbReference type="GO" id="GO:0055075">
    <property type="term" value="P:potassium ion homeostasis"/>
    <property type="evidence" value="ECO:0007669"/>
    <property type="project" value="TreeGrafter"/>
</dbReference>
<dbReference type="AlphaFoldDB" id="A0A922L2T0"/>
<reference evidence="19" key="2">
    <citation type="journal article" date="2022" name="Res Sq">
        <title>Comparative Genomics Reveals Insights into the Divergent Evolution of Astigmatic Mites and Household Pest Adaptations.</title>
        <authorList>
            <person name="Xiong Q."/>
            <person name="Wan A.T.-Y."/>
            <person name="Liu X.-Y."/>
            <person name="Fung C.S.-H."/>
            <person name="Xiao X."/>
            <person name="Malainual N."/>
            <person name="Hou J."/>
            <person name="Wang L."/>
            <person name="Wang M."/>
            <person name="Yang K."/>
            <person name="Cui Y."/>
            <person name="Leung E."/>
            <person name="Nong W."/>
            <person name="Shin S.-K."/>
            <person name="Au S."/>
            <person name="Jeong K.Y."/>
            <person name="Chew F.T."/>
            <person name="Hui J."/>
            <person name="Leung T.F."/>
            <person name="Tungtrongchitr A."/>
            <person name="Zhong N."/>
            <person name="Liu Z."/>
            <person name="Tsui S."/>
        </authorList>
    </citation>
    <scope>NUCLEOTIDE SEQUENCE</scope>
    <source>
        <strain evidence="19">Derf</strain>
        <tissue evidence="19">Whole organism</tissue>
    </source>
</reference>
<dbReference type="PANTHER" id="PTHR11827">
    <property type="entry name" value="SOLUTE CARRIER FAMILY 12, CATION COTRANSPORTERS"/>
    <property type="match status" value="1"/>
</dbReference>
<dbReference type="InterPro" id="IPR004842">
    <property type="entry name" value="SLC12A_fam"/>
</dbReference>
<keyword evidence="8 16" id="KW-1133">Transmembrane helix</keyword>
<evidence type="ECO:0000259" key="18">
    <source>
        <dbReference type="Pfam" id="PF03522"/>
    </source>
</evidence>
<organism evidence="19 20">
    <name type="scientific">Dermatophagoides farinae</name>
    <name type="common">American house dust mite</name>
    <dbReference type="NCBI Taxonomy" id="6954"/>
    <lineage>
        <taxon>Eukaryota</taxon>
        <taxon>Metazoa</taxon>
        <taxon>Ecdysozoa</taxon>
        <taxon>Arthropoda</taxon>
        <taxon>Chelicerata</taxon>
        <taxon>Arachnida</taxon>
        <taxon>Acari</taxon>
        <taxon>Acariformes</taxon>
        <taxon>Sarcoptiformes</taxon>
        <taxon>Astigmata</taxon>
        <taxon>Psoroptidia</taxon>
        <taxon>Analgoidea</taxon>
        <taxon>Pyroglyphidae</taxon>
        <taxon>Dermatophagoidinae</taxon>
        <taxon>Dermatophagoides</taxon>
    </lineage>
</organism>
<keyword evidence="5 16" id="KW-0812">Transmembrane</keyword>
<dbReference type="GO" id="GO:0006884">
    <property type="term" value="P:cell volume homeostasis"/>
    <property type="evidence" value="ECO:0007669"/>
    <property type="project" value="TreeGrafter"/>
</dbReference>
<feature type="compositionally biased region" description="Polar residues" evidence="15">
    <location>
        <begin position="832"/>
        <end position="842"/>
    </location>
</feature>
<keyword evidence="3" id="KW-0813">Transport</keyword>
<feature type="domain" description="Amino acid permease/ SLC12A" evidence="17">
    <location>
        <begin position="182"/>
        <end position="680"/>
    </location>
</feature>
<comment type="similarity">
    <text evidence="2">Belongs to the SLC12A transporter family.</text>
</comment>
<keyword evidence="6" id="KW-0769">Symport</keyword>
<keyword evidence="20" id="KW-1185">Reference proteome</keyword>
<keyword evidence="11 16" id="KW-0472">Membrane</keyword>
<comment type="caution">
    <text evidence="19">The sequence shown here is derived from an EMBL/GenBank/DDBJ whole genome shotgun (WGS) entry which is preliminary data.</text>
</comment>
<dbReference type="GO" id="GO:0055064">
    <property type="term" value="P:chloride ion homeostasis"/>
    <property type="evidence" value="ECO:0007669"/>
    <property type="project" value="TreeGrafter"/>
</dbReference>
<evidence type="ECO:0000313" key="20">
    <source>
        <dbReference type="Proteomes" id="UP000790347"/>
    </source>
</evidence>
<keyword evidence="13" id="KW-0739">Sodium transport</keyword>
<evidence type="ECO:0000256" key="9">
    <source>
        <dbReference type="ARBA" id="ARBA00023053"/>
    </source>
</evidence>
<protein>
    <submittedName>
        <fullName evidence="19">Uncharacterized protein</fullName>
    </submittedName>
</protein>
<evidence type="ECO:0000256" key="13">
    <source>
        <dbReference type="ARBA" id="ARBA00023201"/>
    </source>
</evidence>
<feature type="transmembrane region" description="Helical" evidence="16">
    <location>
        <begin position="183"/>
        <end position="202"/>
    </location>
</feature>
<feature type="domain" description="SLC12A transporter C-terminal" evidence="18">
    <location>
        <begin position="820"/>
        <end position="1052"/>
    </location>
</feature>
<dbReference type="GO" id="GO:0016020">
    <property type="term" value="C:membrane"/>
    <property type="evidence" value="ECO:0007669"/>
    <property type="project" value="UniProtKB-SubCell"/>
</dbReference>
<evidence type="ECO:0000256" key="3">
    <source>
        <dbReference type="ARBA" id="ARBA00022448"/>
    </source>
</evidence>
<evidence type="ECO:0000256" key="15">
    <source>
        <dbReference type="SAM" id="MobiDB-lite"/>
    </source>
</evidence>
<evidence type="ECO:0000256" key="12">
    <source>
        <dbReference type="ARBA" id="ARBA00023180"/>
    </source>
</evidence>
<evidence type="ECO:0000256" key="14">
    <source>
        <dbReference type="ARBA" id="ARBA00023214"/>
    </source>
</evidence>
<dbReference type="InterPro" id="IPR018491">
    <property type="entry name" value="SLC12_C"/>
</dbReference>
<dbReference type="InterPro" id="IPR004841">
    <property type="entry name" value="AA-permease/SLC12A_dom"/>
</dbReference>
<feature type="transmembrane region" description="Helical" evidence="16">
    <location>
        <begin position="208"/>
        <end position="235"/>
    </location>
</feature>
<dbReference type="PRINTS" id="PR01207">
    <property type="entry name" value="NAKCLTRNSPRT"/>
</dbReference>
<dbReference type="GO" id="GO:0055078">
    <property type="term" value="P:sodium ion homeostasis"/>
    <property type="evidence" value="ECO:0007669"/>
    <property type="project" value="TreeGrafter"/>
</dbReference>
<keyword evidence="12" id="KW-0325">Glycoprotein</keyword>
<evidence type="ECO:0000256" key="11">
    <source>
        <dbReference type="ARBA" id="ARBA00023136"/>
    </source>
</evidence>
<name>A0A922L2T0_DERFA</name>
<keyword evidence="4" id="KW-0633">Potassium transport</keyword>
<evidence type="ECO:0000256" key="5">
    <source>
        <dbReference type="ARBA" id="ARBA00022692"/>
    </source>
</evidence>
<evidence type="ECO:0000256" key="10">
    <source>
        <dbReference type="ARBA" id="ARBA00023065"/>
    </source>
</evidence>